<keyword evidence="4" id="KW-1185">Reference proteome</keyword>
<sequence>MSWLKRNFKSNRQQHDAPRQPGQETMRRNFWADGRRSFKSFRSEWDIRSHAETVVQALSTRRVYLLRYVRAAVFVLNIRTLLMCVLACVIVYLCESNHLDLRFRQDFSIISVGTIFPLVFAIQQAFTRREEALREMAFLKAQLMGIYFCNRDWDISDGLLIRANLGNDSSEHALRCQQLILKFLTTLKQWLVSHTVYESESERRSLEARGWLPAFVHGEGQGLHLDAKHSASFTQRVTDAERADGQKQLYYQCYHYLSQLNVLNETLMAKANYPKAGEGGMSRLAQYIAKSTEALERLRYLREYRTPFMLRHVSFILILVSIFLMSPYFAFMCTESKWQTDKSGGCPAGYVMAVLYVVVVCTLYGVQVALENPFDGEGMDDVYFDLPREFEETMQRYARAGNFHKASAGTIVGNSVYVLGSSGIPPTGYSNYPGGLGGAAGGGAAASATELILHANGSGGVGPGGLSPAQTLMTRTSAEQSPLLHGQQSIPQPRQQQASRTAPPPPVRIFPNGNAGPGYIGTAAAGGTDTASSGPTPFGEIGFQSVFLTEQLQHQHQQQLPTPSAANPAAVSSSRIDDDRQPASAAVVPAAAAMAAAAAAAAVAAAAAEASERSAGSPFQRTSMRLPAGHALHDSSANSLPRAGPFHRPGLGVPVGAAAVGLTDPHQLLVAGGSGPGIIMRLSGASPTASSGGGSAAAGRGGGSTWGGGGGHHRPQQHSARALGVAGLAGRQQQQALSGGSPCSTVPGTPFVPGSHGTSLSGMHGVASRTSLGGAVLFAMDQEGGSVGPVLVPDMPRGDADSPTAQDAIEADLARGMLGHMHVAPLPDSEHFTPGQSPPT</sequence>
<feature type="region of interest" description="Disordered" evidence="1">
    <location>
        <begin position="478"/>
        <end position="538"/>
    </location>
</feature>
<comment type="caution">
    <text evidence="3">The sequence shown here is derived from an EMBL/GenBank/DDBJ whole genome shotgun (WGS) entry which is preliminary data.</text>
</comment>
<reference evidence="3" key="1">
    <citation type="journal article" date="2020" name="bioRxiv">
        <title>Comparative genomics of Chlamydomonas.</title>
        <authorList>
            <person name="Craig R.J."/>
            <person name="Hasan A.R."/>
            <person name="Ness R.W."/>
            <person name="Keightley P.D."/>
        </authorList>
    </citation>
    <scope>NUCLEOTIDE SEQUENCE</scope>
    <source>
        <strain evidence="3">CCAP 11/173</strain>
    </source>
</reference>
<accession>A0A835SI79</accession>
<evidence type="ECO:0000313" key="4">
    <source>
        <dbReference type="Proteomes" id="UP000613740"/>
    </source>
</evidence>
<feature type="transmembrane region" description="Helical" evidence="2">
    <location>
        <begin position="308"/>
        <end position="330"/>
    </location>
</feature>
<dbReference type="OrthoDB" id="540698at2759"/>
<gene>
    <name evidence="3" type="ORF">HYH02_015257</name>
</gene>
<name>A0A835SI79_9CHLO</name>
<organism evidence="3 4">
    <name type="scientific">Chlamydomonas schloesseri</name>
    <dbReference type="NCBI Taxonomy" id="2026947"/>
    <lineage>
        <taxon>Eukaryota</taxon>
        <taxon>Viridiplantae</taxon>
        <taxon>Chlorophyta</taxon>
        <taxon>core chlorophytes</taxon>
        <taxon>Chlorophyceae</taxon>
        <taxon>CS clade</taxon>
        <taxon>Chlamydomonadales</taxon>
        <taxon>Chlamydomonadaceae</taxon>
        <taxon>Chlamydomonas</taxon>
    </lineage>
</organism>
<dbReference type="AlphaFoldDB" id="A0A835SI79"/>
<evidence type="ECO:0000313" key="3">
    <source>
        <dbReference type="EMBL" id="KAG2423918.1"/>
    </source>
</evidence>
<feature type="transmembrane region" description="Helical" evidence="2">
    <location>
        <begin position="585"/>
        <end position="608"/>
    </location>
</feature>
<feature type="compositionally biased region" description="Low complexity" evidence="1">
    <location>
        <begin position="487"/>
        <end position="500"/>
    </location>
</feature>
<feature type="compositionally biased region" description="Low complexity" evidence="1">
    <location>
        <begin position="520"/>
        <end position="537"/>
    </location>
</feature>
<dbReference type="Proteomes" id="UP000613740">
    <property type="component" value="Unassembled WGS sequence"/>
</dbReference>
<dbReference type="PANTHER" id="PTHR36970:SF1">
    <property type="entry name" value="BESTROPHIN HOMOLOG"/>
    <property type="match status" value="1"/>
</dbReference>
<feature type="region of interest" description="Disordered" evidence="1">
    <location>
        <begin position="685"/>
        <end position="717"/>
    </location>
</feature>
<dbReference type="EMBL" id="JAEHOD010000131">
    <property type="protein sequence ID" value="KAG2423918.1"/>
    <property type="molecule type" value="Genomic_DNA"/>
</dbReference>
<feature type="region of interest" description="Disordered" evidence="1">
    <location>
        <begin position="1"/>
        <end position="24"/>
    </location>
</feature>
<feature type="transmembrane region" description="Helical" evidence="2">
    <location>
        <begin position="71"/>
        <end position="92"/>
    </location>
</feature>
<feature type="transmembrane region" description="Helical" evidence="2">
    <location>
        <begin position="107"/>
        <end position="126"/>
    </location>
</feature>
<protein>
    <submittedName>
        <fullName evidence="3">Uncharacterized protein</fullName>
    </submittedName>
</protein>
<keyword evidence="2" id="KW-0472">Membrane</keyword>
<evidence type="ECO:0000256" key="2">
    <source>
        <dbReference type="SAM" id="Phobius"/>
    </source>
</evidence>
<keyword evidence="2" id="KW-0812">Transmembrane</keyword>
<dbReference type="PANTHER" id="PTHR36970">
    <property type="entry name" value="UNNAMED PRODUCT"/>
    <property type="match status" value="1"/>
</dbReference>
<evidence type="ECO:0000256" key="1">
    <source>
        <dbReference type="SAM" id="MobiDB-lite"/>
    </source>
</evidence>
<feature type="compositionally biased region" description="Gly residues" evidence="1">
    <location>
        <begin position="691"/>
        <end position="710"/>
    </location>
</feature>
<feature type="transmembrane region" description="Helical" evidence="2">
    <location>
        <begin position="350"/>
        <end position="370"/>
    </location>
</feature>
<feature type="compositionally biased region" description="Low complexity" evidence="1">
    <location>
        <begin position="552"/>
        <end position="574"/>
    </location>
</feature>
<proteinExistence type="predicted"/>
<keyword evidence="2" id="KW-1133">Transmembrane helix</keyword>
<feature type="region of interest" description="Disordered" evidence="1">
    <location>
        <begin position="552"/>
        <end position="582"/>
    </location>
</feature>